<dbReference type="Pfam" id="PF10825">
    <property type="entry name" value="DUF2752"/>
    <property type="match status" value="1"/>
</dbReference>
<feature type="transmembrane region" description="Helical" evidence="1">
    <location>
        <begin position="118"/>
        <end position="136"/>
    </location>
</feature>
<proteinExistence type="predicted"/>
<feature type="transmembrane region" description="Helical" evidence="1">
    <location>
        <begin position="77"/>
        <end position="97"/>
    </location>
</feature>
<evidence type="ECO:0000256" key="1">
    <source>
        <dbReference type="SAM" id="Phobius"/>
    </source>
</evidence>
<gene>
    <name evidence="2" type="ORF">CKY20_04280</name>
</gene>
<dbReference type="Proteomes" id="UP000265497">
    <property type="component" value="Unassembled WGS sequence"/>
</dbReference>
<name>A0A3A1YJ67_9FLAO</name>
<keyword evidence="1" id="KW-0812">Transmembrane</keyword>
<evidence type="ECO:0000313" key="3">
    <source>
        <dbReference type="Proteomes" id="UP000265497"/>
    </source>
</evidence>
<organism evidence="2 3">
    <name type="scientific">Capnocytophaga canis</name>
    <dbReference type="NCBI Taxonomy" id="1848903"/>
    <lineage>
        <taxon>Bacteria</taxon>
        <taxon>Pseudomonadati</taxon>
        <taxon>Bacteroidota</taxon>
        <taxon>Flavobacteriia</taxon>
        <taxon>Flavobacteriales</taxon>
        <taxon>Flavobacteriaceae</taxon>
        <taxon>Capnocytophaga</taxon>
    </lineage>
</organism>
<sequence length="139" mass="16049">MAILTSRNLYVFVTLLSIVGWIWLVVNLFLEQHSVGVSVCLSKQITDVPCPSCGSTRSVLSVFRGDFLEAIFRWNPLGIVVSLALMILPIWLIYDFLTKKQTLYQKYITAENLLKNPYLYIPLFIFLALNWIWNIYKGL</sequence>
<dbReference type="InterPro" id="IPR021215">
    <property type="entry name" value="DUF2752"/>
</dbReference>
<dbReference type="EMBL" id="NSDI01000003">
    <property type="protein sequence ID" value="RIY37309.1"/>
    <property type="molecule type" value="Genomic_DNA"/>
</dbReference>
<keyword evidence="1" id="KW-0472">Membrane</keyword>
<protein>
    <recommendedName>
        <fullName evidence="4">DUF2752 domain-containing protein</fullName>
    </recommendedName>
</protein>
<accession>A0A3A1YJ67</accession>
<comment type="caution">
    <text evidence="2">The sequence shown here is derived from an EMBL/GenBank/DDBJ whole genome shotgun (WGS) entry which is preliminary data.</text>
</comment>
<evidence type="ECO:0008006" key="4">
    <source>
        <dbReference type="Google" id="ProtNLM"/>
    </source>
</evidence>
<keyword evidence="1" id="KW-1133">Transmembrane helix</keyword>
<dbReference type="AlphaFoldDB" id="A0A3A1YJ67"/>
<evidence type="ECO:0000313" key="2">
    <source>
        <dbReference type="EMBL" id="RIY37309.1"/>
    </source>
</evidence>
<feature type="transmembrane region" description="Helical" evidence="1">
    <location>
        <begin position="9"/>
        <end position="30"/>
    </location>
</feature>
<reference evidence="2 3" key="1">
    <citation type="submission" date="2017-08" db="EMBL/GenBank/DDBJ databases">
        <title>Capnocytophaga canis 17-158 assembly.</title>
        <authorList>
            <person name="Gulvik C.A."/>
        </authorList>
    </citation>
    <scope>NUCLEOTIDE SEQUENCE [LARGE SCALE GENOMIC DNA]</scope>
    <source>
        <strain evidence="2 3">17-158</strain>
    </source>
</reference>